<evidence type="ECO:0000313" key="3">
    <source>
        <dbReference type="Proteomes" id="UP001164305"/>
    </source>
</evidence>
<feature type="transmembrane region" description="Helical" evidence="1">
    <location>
        <begin position="79"/>
        <end position="97"/>
    </location>
</feature>
<dbReference type="Proteomes" id="UP001164305">
    <property type="component" value="Chromosome"/>
</dbReference>
<keyword evidence="1" id="KW-0472">Membrane</keyword>
<keyword evidence="1" id="KW-1133">Transmembrane helix</keyword>
<dbReference type="EMBL" id="CP107020">
    <property type="protein sequence ID" value="UYG17737.1"/>
    <property type="molecule type" value="Genomic_DNA"/>
</dbReference>
<protein>
    <submittedName>
        <fullName evidence="2">Uncharacterized protein</fullName>
    </submittedName>
</protein>
<keyword evidence="1" id="KW-0812">Transmembrane</keyword>
<keyword evidence="3" id="KW-1185">Reference proteome</keyword>
<dbReference type="RefSeq" id="WP_263594945.1">
    <property type="nucleotide sequence ID" value="NZ_CP107020.1"/>
</dbReference>
<feature type="transmembrane region" description="Helical" evidence="1">
    <location>
        <begin position="21"/>
        <end position="40"/>
    </location>
</feature>
<name>A0ABY6G3F2_9MICO</name>
<gene>
    <name evidence="2" type="ORF">BRM3_04770</name>
</gene>
<organism evidence="2 3">
    <name type="scientific">Brachybacterium huguangmaarense</name>
    <dbReference type="NCBI Taxonomy" id="1652028"/>
    <lineage>
        <taxon>Bacteria</taxon>
        <taxon>Bacillati</taxon>
        <taxon>Actinomycetota</taxon>
        <taxon>Actinomycetes</taxon>
        <taxon>Micrococcales</taxon>
        <taxon>Dermabacteraceae</taxon>
        <taxon>Brachybacterium</taxon>
    </lineage>
</organism>
<evidence type="ECO:0000256" key="1">
    <source>
        <dbReference type="SAM" id="Phobius"/>
    </source>
</evidence>
<reference evidence="2" key="1">
    <citation type="submission" date="2022-10" db="EMBL/GenBank/DDBJ databases">
        <title>Whole-Genome Sequencing of Brachybacterium huguangmaarense BRM-3, Isolated from Betula schmidtii.</title>
        <authorList>
            <person name="Haam D."/>
        </authorList>
    </citation>
    <scope>NUCLEOTIDE SEQUENCE</scope>
    <source>
        <strain evidence="2">BRM-3</strain>
    </source>
</reference>
<evidence type="ECO:0000313" key="2">
    <source>
        <dbReference type="EMBL" id="UYG17737.1"/>
    </source>
</evidence>
<accession>A0ABY6G3F2</accession>
<feature type="transmembrane region" description="Helical" evidence="1">
    <location>
        <begin position="103"/>
        <end position="122"/>
    </location>
</feature>
<sequence length="152" mass="16165">MTHPWSPIAREPRDVPWPWTLLEALLGAGAVGILIGAFPLGLAGTAIGFAVLLIAVIVVDGGVRTHYAGIGLERSLPQLVALGFMVLLVVVLLSVLPDIRTPVESAAVVVGAAVLLFGLLRWDQARQVARARALAAQRDQEPDDEQRLGPRD</sequence>
<proteinExistence type="predicted"/>